<protein>
    <submittedName>
        <fullName evidence="2">PLC-like phosphodiesterase</fullName>
    </submittedName>
</protein>
<organism evidence="2 3">
    <name type="scientific">Hyaloscypha hepaticicola</name>
    <dbReference type="NCBI Taxonomy" id="2082293"/>
    <lineage>
        <taxon>Eukaryota</taxon>
        <taxon>Fungi</taxon>
        <taxon>Dikarya</taxon>
        <taxon>Ascomycota</taxon>
        <taxon>Pezizomycotina</taxon>
        <taxon>Leotiomycetes</taxon>
        <taxon>Helotiales</taxon>
        <taxon>Hyaloscyphaceae</taxon>
        <taxon>Hyaloscypha</taxon>
    </lineage>
</organism>
<dbReference type="PANTHER" id="PTHR13593:SF143">
    <property type="entry name" value="PHOSPHATIDYLINOSITOL-SPECIFIC PHOSPHOLIPASE C X DOMAIN-CONTAINING PROTEIN"/>
    <property type="match status" value="1"/>
</dbReference>
<dbReference type="GO" id="GO:0008081">
    <property type="term" value="F:phosphoric diester hydrolase activity"/>
    <property type="evidence" value="ECO:0007669"/>
    <property type="project" value="InterPro"/>
</dbReference>
<proteinExistence type="predicted"/>
<dbReference type="InterPro" id="IPR017946">
    <property type="entry name" value="PLC-like_Pdiesterase_TIM-brl"/>
</dbReference>
<evidence type="ECO:0000256" key="1">
    <source>
        <dbReference type="SAM" id="SignalP"/>
    </source>
</evidence>
<feature type="signal peptide" evidence="1">
    <location>
        <begin position="1"/>
        <end position="21"/>
    </location>
</feature>
<dbReference type="OrthoDB" id="1046782at2759"/>
<dbReference type="SUPFAM" id="SSF51695">
    <property type="entry name" value="PLC-like phosphodiesterases"/>
    <property type="match status" value="1"/>
</dbReference>
<dbReference type="AlphaFoldDB" id="A0A2J6QLU2"/>
<evidence type="ECO:0000313" key="2">
    <source>
        <dbReference type="EMBL" id="PMD27267.1"/>
    </source>
</evidence>
<gene>
    <name evidence="2" type="ORF">NA56DRAFT_726214</name>
</gene>
<keyword evidence="3" id="KW-1185">Reference proteome</keyword>
<reference evidence="2 3" key="1">
    <citation type="submission" date="2016-05" db="EMBL/GenBank/DDBJ databases">
        <title>A degradative enzymes factory behind the ericoid mycorrhizal symbiosis.</title>
        <authorList>
            <consortium name="DOE Joint Genome Institute"/>
            <person name="Martino E."/>
            <person name="Morin E."/>
            <person name="Grelet G."/>
            <person name="Kuo A."/>
            <person name="Kohler A."/>
            <person name="Daghino S."/>
            <person name="Barry K."/>
            <person name="Choi C."/>
            <person name="Cichocki N."/>
            <person name="Clum A."/>
            <person name="Copeland A."/>
            <person name="Hainaut M."/>
            <person name="Haridas S."/>
            <person name="Labutti K."/>
            <person name="Lindquist E."/>
            <person name="Lipzen A."/>
            <person name="Khouja H.-R."/>
            <person name="Murat C."/>
            <person name="Ohm R."/>
            <person name="Olson A."/>
            <person name="Spatafora J."/>
            <person name="Veneault-Fourrey C."/>
            <person name="Henrissat B."/>
            <person name="Grigoriev I."/>
            <person name="Martin F."/>
            <person name="Perotto S."/>
        </authorList>
    </citation>
    <scope>NUCLEOTIDE SEQUENCE [LARGE SCALE GENOMIC DNA]</scope>
    <source>
        <strain evidence="2 3">UAMH 7357</strain>
    </source>
</reference>
<dbReference type="PANTHER" id="PTHR13593">
    <property type="match status" value="1"/>
</dbReference>
<dbReference type="InterPro" id="IPR051057">
    <property type="entry name" value="PI-PLC_domain"/>
</dbReference>
<dbReference type="GO" id="GO:0006629">
    <property type="term" value="P:lipid metabolic process"/>
    <property type="evidence" value="ECO:0007669"/>
    <property type="project" value="InterPro"/>
</dbReference>
<feature type="chain" id="PRO_5014349810" evidence="1">
    <location>
        <begin position="22"/>
        <end position="479"/>
    </location>
</feature>
<keyword evidence="1" id="KW-0732">Signal</keyword>
<name>A0A2J6QLU2_9HELO</name>
<sequence length="479" mass="53120">MHVGEATSTLFFCTLISLVEAGTGGYVTLINASPYDWNLTYSHSYQMDFKPAQLIPAGTSHEQYVEFYYNKDDAAEATYELVGSSEPASFQLQARGSGGMHLQVYYLDTLTSLNNPERSTIPLGFEHDGGVSFILAGDGIEPYISTNPPVGWMQATLSTIGPKTLREISIPASHDAGMSQVTGFYGGIPHNTNTQSGHIFDQLVNGARWFDVRPVHLGTGWYTGHFSNFITALGATGRGLIDIVADINKFTSQHPGELIVLDLTHEMDGAGVHWKWELTVEQWQYLYEVLGHIKDLWSVTSNIPQDYTSVPLSTFIHPGSKSAVLIRLPGYAPLPRASMMCEFHDGCGYSAFIHDTHFPLVGAYSDTDDKEFLVTDQITKLQSFRITSDSTMQCSVWTITLAGIWDMISFWDEACSIIGQARLAHRMLFSRLWPVINKNTYPNLIEVDDFHNSQFTALAMAINNKYAKSAPKAAGKVRR</sequence>
<accession>A0A2J6QLU2</accession>
<dbReference type="Proteomes" id="UP000235672">
    <property type="component" value="Unassembled WGS sequence"/>
</dbReference>
<dbReference type="EMBL" id="KZ613466">
    <property type="protein sequence ID" value="PMD27267.1"/>
    <property type="molecule type" value="Genomic_DNA"/>
</dbReference>
<dbReference type="Gene3D" id="3.20.20.190">
    <property type="entry name" value="Phosphatidylinositol (PI) phosphodiesterase"/>
    <property type="match status" value="1"/>
</dbReference>
<evidence type="ECO:0000313" key="3">
    <source>
        <dbReference type="Proteomes" id="UP000235672"/>
    </source>
</evidence>